<organism evidence="2 3">
    <name type="scientific">Sphaerobolus stellatus (strain SS14)</name>
    <dbReference type="NCBI Taxonomy" id="990650"/>
    <lineage>
        <taxon>Eukaryota</taxon>
        <taxon>Fungi</taxon>
        <taxon>Dikarya</taxon>
        <taxon>Basidiomycota</taxon>
        <taxon>Agaricomycotina</taxon>
        <taxon>Agaricomycetes</taxon>
        <taxon>Phallomycetidae</taxon>
        <taxon>Geastrales</taxon>
        <taxon>Sphaerobolaceae</taxon>
        <taxon>Sphaerobolus</taxon>
    </lineage>
</organism>
<proteinExistence type="predicted"/>
<accession>A0A0C9V9E0</accession>
<reference evidence="2 3" key="1">
    <citation type="submission" date="2014-06" db="EMBL/GenBank/DDBJ databases">
        <title>Evolutionary Origins and Diversification of the Mycorrhizal Mutualists.</title>
        <authorList>
            <consortium name="DOE Joint Genome Institute"/>
            <consortium name="Mycorrhizal Genomics Consortium"/>
            <person name="Kohler A."/>
            <person name="Kuo A."/>
            <person name="Nagy L.G."/>
            <person name="Floudas D."/>
            <person name="Copeland A."/>
            <person name="Barry K.W."/>
            <person name="Cichocki N."/>
            <person name="Veneault-Fourrey C."/>
            <person name="LaButti K."/>
            <person name="Lindquist E.A."/>
            <person name="Lipzen A."/>
            <person name="Lundell T."/>
            <person name="Morin E."/>
            <person name="Murat C."/>
            <person name="Riley R."/>
            <person name="Ohm R."/>
            <person name="Sun H."/>
            <person name="Tunlid A."/>
            <person name="Henrissat B."/>
            <person name="Grigoriev I.V."/>
            <person name="Hibbett D.S."/>
            <person name="Martin F."/>
        </authorList>
    </citation>
    <scope>NUCLEOTIDE SEQUENCE [LARGE SCALE GENOMIC DNA]</scope>
    <source>
        <strain evidence="2 3">SS14</strain>
    </source>
</reference>
<keyword evidence="3" id="KW-1185">Reference proteome</keyword>
<evidence type="ECO:0000313" key="3">
    <source>
        <dbReference type="Proteomes" id="UP000054279"/>
    </source>
</evidence>
<dbReference type="InterPro" id="IPR058502">
    <property type="entry name" value="PLL-like_beta-prop"/>
</dbReference>
<protein>
    <recommendedName>
        <fullName evidence="1">PLL-like beta propeller domain-containing protein</fullName>
    </recommendedName>
</protein>
<dbReference type="SUPFAM" id="SSF89372">
    <property type="entry name" value="Fucose-specific lectin"/>
    <property type="match status" value="1"/>
</dbReference>
<evidence type="ECO:0000313" key="2">
    <source>
        <dbReference type="EMBL" id="KIJ38167.1"/>
    </source>
</evidence>
<dbReference type="Proteomes" id="UP000054279">
    <property type="component" value="Unassembled WGS sequence"/>
</dbReference>
<name>A0A0C9V9E0_SPHS4</name>
<dbReference type="Gene3D" id="2.120.10.70">
    <property type="entry name" value="Fucose-specific lectin"/>
    <property type="match status" value="1"/>
</dbReference>
<feature type="domain" description="PLL-like beta propeller" evidence="1">
    <location>
        <begin position="14"/>
        <end position="128"/>
    </location>
</feature>
<sequence length="344" mass="38201">MVSIAPNHINVSLIRAGDRQMVWQYSWLADDTTKWTGLHPNDSKGHSWYHSPVSIATAPEHFSLFLISEDNSLYQANFDLNDTGEYTQWVKVGGLLAAPPGVAFENGVVHIFTVGMDRILRYKTWTFKTGAYNPSGEDYMEIDREELFNADIIPAGVNTGNDVSVFVVGRDENRLYRYNIDGKGKKDPLPGTWIGGLKAVSLMKGEWDLFGISKEGHLNHLYYRNGHSIQLEILHRASNANDQVLGVDAVDSKDGKMELFFTTHGREVHHLTLNSNRWRPWGLVSQAGIIVTPPKAVVHAAGALAVFGLDEHGVAWGNVRDRKTTQWSGWFGLPSAGGMTENVG</sequence>
<dbReference type="HOGENOM" id="CLU_056798_0_0_1"/>
<dbReference type="Pfam" id="PF26607">
    <property type="entry name" value="DUF8189"/>
    <property type="match status" value="1"/>
</dbReference>
<dbReference type="EMBL" id="KN837163">
    <property type="protein sequence ID" value="KIJ38167.1"/>
    <property type="molecule type" value="Genomic_DNA"/>
</dbReference>
<evidence type="ECO:0000259" key="1">
    <source>
        <dbReference type="Pfam" id="PF26607"/>
    </source>
</evidence>
<gene>
    <name evidence="2" type="ORF">M422DRAFT_259324</name>
</gene>
<dbReference type="AlphaFoldDB" id="A0A0C9V9E0"/>